<dbReference type="InterPro" id="IPR047262">
    <property type="entry name" value="PRX-like1"/>
</dbReference>
<dbReference type="AlphaFoldDB" id="A0AAT9GGC8"/>
<dbReference type="PANTHER" id="PTHR43640">
    <property type="entry name" value="OS07G0260300 PROTEIN"/>
    <property type="match status" value="1"/>
</dbReference>
<accession>A0AAT9GGC8</accession>
<proteinExistence type="predicted"/>
<dbReference type="EMBL" id="AP029612">
    <property type="protein sequence ID" value="BFG69684.1"/>
    <property type="molecule type" value="Genomic_DNA"/>
</dbReference>
<organism evidence="2">
    <name type="scientific">Sediminibacterium sp. KACHI17</name>
    <dbReference type="NCBI Taxonomy" id="1751071"/>
    <lineage>
        <taxon>Bacteria</taxon>
        <taxon>Pseudomonadati</taxon>
        <taxon>Bacteroidota</taxon>
        <taxon>Chitinophagia</taxon>
        <taxon>Chitinophagales</taxon>
        <taxon>Chitinophagaceae</taxon>
        <taxon>Sediminibacterium</taxon>
    </lineage>
</organism>
<dbReference type="GO" id="GO:0016491">
    <property type="term" value="F:oxidoreductase activity"/>
    <property type="evidence" value="ECO:0007669"/>
    <property type="project" value="InterPro"/>
</dbReference>
<evidence type="ECO:0000259" key="1">
    <source>
        <dbReference type="PROSITE" id="PS51352"/>
    </source>
</evidence>
<dbReference type="InterPro" id="IPR013766">
    <property type="entry name" value="Thioredoxin_domain"/>
</dbReference>
<protein>
    <submittedName>
        <fullName evidence="2">Thioredoxin family protein</fullName>
    </submittedName>
</protein>
<dbReference type="Gene3D" id="3.40.30.10">
    <property type="entry name" value="Glutaredoxin"/>
    <property type="match status" value="1"/>
</dbReference>
<reference evidence="2" key="1">
    <citation type="submission" date="2024-02" db="EMBL/GenBank/DDBJ databases">
        <title>Sediminibacterium planktonica sp. nov. and Sediminibacterium longus sp. nov., isolated from surface lake and river water.</title>
        <authorList>
            <person name="Watanabe K."/>
            <person name="Takemine S."/>
            <person name="Ishii Y."/>
            <person name="Ogata Y."/>
            <person name="Shindo C."/>
            <person name="Suda W."/>
        </authorList>
    </citation>
    <scope>NUCLEOTIDE SEQUENCE</scope>
    <source>
        <strain evidence="2">KACHI17</strain>
    </source>
</reference>
<sequence length="181" mass="19692">MQAQSLPVGADLPMKDVKMKDVSGKEVSITDAMKANGVLVMFSCNTCPYVIKNQQRTLDIAAYAKQNNIGIILLNANEGTRGGDDSYDAMKEYAKKQGYDFYYTVDTDSKIANAFGATRTPELFLFNSAGKLQYKGAIDDNPNDAGNVKRIHAKEAISELTTGKSISVKESRSVGCSIKRS</sequence>
<evidence type="ECO:0000313" key="2">
    <source>
        <dbReference type="EMBL" id="BFG69684.1"/>
    </source>
</evidence>
<dbReference type="PANTHER" id="PTHR43640:SF1">
    <property type="entry name" value="THIOREDOXIN-DEPENDENT PEROXIREDOXIN"/>
    <property type="match status" value="1"/>
</dbReference>
<dbReference type="Pfam" id="PF08534">
    <property type="entry name" value="Redoxin"/>
    <property type="match status" value="1"/>
</dbReference>
<feature type="domain" description="Thioredoxin" evidence="1">
    <location>
        <begin position="6"/>
        <end position="162"/>
    </location>
</feature>
<dbReference type="InterPro" id="IPR036249">
    <property type="entry name" value="Thioredoxin-like_sf"/>
</dbReference>
<dbReference type="InterPro" id="IPR013740">
    <property type="entry name" value="Redoxin"/>
</dbReference>
<gene>
    <name evidence="2" type="ORF">KACHI17_05650</name>
</gene>
<dbReference type="SUPFAM" id="SSF52833">
    <property type="entry name" value="Thioredoxin-like"/>
    <property type="match status" value="1"/>
</dbReference>
<dbReference type="PROSITE" id="PS51352">
    <property type="entry name" value="THIOREDOXIN_2"/>
    <property type="match status" value="1"/>
</dbReference>
<name>A0AAT9GGC8_9BACT</name>